<dbReference type="EMBL" id="SCWF01000016">
    <property type="protein sequence ID" value="TDM12463.1"/>
    <property type="molecule type" value="Genomic_DNA"/>
</dbReference>
<feature type="domain" description="N-acetyltransferase" evidence="1">
    <location>
        <begin position="22"/>
        <end position="194"/>
    </location>
</feature>
<comment type="caution">
    <text evidence="2">The sequence shown here is derived from an EMBL/GenBank/DDBJ whole genome shotgun (WGS) entry which is preliminary data.</text>
</comment>
<gene>
    <name evidence="2" type="ORF">ERX55_10675</name>
</gene>
<dbReference type="InterPro" id="IPR051908">
    <property type="entry name" value="Ribosomal_N-acetyltransferase"/>
</dbReference>
<dbReference type="SUPFAM" id="SSF55729">
    <property type="entry name" value="Acyl-CoA N-acyltransferases (Nat)"/>
    <property type="match status" value="1"/>
</dbReference>
<dbReference type="Pfam" id="PF13302">
    <property type="entry name" value="Acetyltransf_3"/>
    <property type="match status" value="1"/>
</dbReference>
<accession>A0A4R6BWS6</accession>
<dbReference type="GO" id="GO:1990189">
    <property type="term" value="F:protein N-terminal-serine acetyltransferase activity"/>
    <property type="evidence" value="ECO:0007669"/>
    <property type="project" value="TreeGrafter"/>
</dbReference>
<protein>
    <submittedName>
        <fullName evidence="2">N-acetyltransferase</fullName>
    </submittedName>
</protein>
<evidence type="ECO:0000313" key="2">
    <source>
        <dbReference type="EMBL" id="TDM12463.1"/>
    </source>
</evidence>
<dbReference type="InterPro" id="IPR016181">
    <property type="entry name" value="Acyl_CoA_acyltransferase"/>
</dbReference>
<dbReference type="InterPro" id="IPR000182">
    <property type="entry name" value="GNAT_dom"/>
</dbReference>
<dbReference type="Proteomes" id="UP000294843">
    <property type="component" value="Unassembled WGS sequence"/>
</dbReference>
<keyword evidence="2" id="KW-0808">Transferase</keyword>
<dbReference type="PANTHER" id="PTHR43441">
    <property type="entry name" value="RIBOSOMAL-PROTEIN-SERINE ACETYLTRANSFERASE"/>
    <property type="match status" value="1"/>
</dbReference>
<reference evidence="2 3" key="1">
    <citation type="submission" date="2019-01" db="EMBL/GenBank/DDBJ databases">
        <title>Draft genome sequences of the type strains of six Macrococcus species.</title>
        <authorList>
            <person name="Mazhar S."/>
            <person name="Altermann E."/>
            <person name="Hill C."/>
            <person name="Mcauliffe O."/>
        </authorList>
    </citation>
    <scope>NUCLEOTIDE SEQUENCE [LARGE SCALE GENOMIC DNA]</scope>
    <source>
        <strain evidence="2 3">ATCC 51825</strain>
    </source>
</reference>
<evidence type="ECO:0000259" key="1">
    <source>
        <dbReference type="PROSITE" id="PS51186"/>
    </source>
</evidence>
<dbReference type="Gene3D" id="3.40.630.30">
    <property type="match status" value="1"/>
</dbReference>
<dbReference type="PROSITE" id="PS51186">
    <property type="entry name" value="GNAT"/>
    <property type="match status" value="1"/>
</dbReference>
<organism evidence="2 3">
    <name type="scientific">Macrococcus bovicus</name>
    <dbReference type="NCBI Taxonomy" id="69968"/>
    <lineage>
        <taxon>Bacteria</taxon>
        <taxon>Bacillati</taxon>
        <taxon>Bacillota</taxon>
        <taxon>Bacilli</taxon>
        <taxon>Bacillales</taxon>
        <taxon>Staphylococcaceae</taxon>
        <taxon>Macrococcus</taxon>
    </lineage>
</organism>
<name>A0A4R6BWS6_9STAP</name>
<dbReference type="AlphaFoldDB" id="A0A4R6BWS6"/>
<evidence type="ECO:0000313" key="3">
    <source>
        <dbReference type="Proteomes" id="UP000294843"/>
    </source>
</evidence>
<proteinExistence type="predicted"/>
<keyword evidence="3" id="KW-1185">Reference proteome</keyword>
<dbReference type="GO" id="GO:0005737">
    <property type="term" value="C:cytoplasm"/>
    <property type="evidence" value="ECO:0007669"/>
    <property type="project" value="TreeGrafter"/>
</dbReference>
<dbReference type="OrthoDB" id="948250at2"/>
<dbReference type="PANTHER" id="PTHR43441:SF11">
    <property type="entry name" value="RIBOSOMAL-PROTEIN-SERINE ACETYLTRANSFERASE"/>
    <property type="match status" value="1"/>
</dbReference>
<sequence>MKTCLTRLEGEVEMKLILNADLYLRNLNRTDEKAFYNLLVENYAYFKEALTWLNQNQLKKQAFESLELRIKMVSREKSLPLWFGIIYKEQLCGMIGFNELDSDNDIGEMGYFIGEKFASKGIMTSSLESMIDYSFNRLMLNKIELYIAENNQGSCRVSEKLDFKLEGIIRESQKIEGQYINQKVYGLLYSEYVNTNKNINRAKDQDIQLLKNS</sequence>
<dbReference type="GO" id="GO:0008999">
    <property type="term" value="F:protein-N-terminal-alanine acetyltransferase activity"/>
    <property type="evidence" value="ECO:0007669"/>
    <property type="project" value="TreeGrafter"/>
</dbReference>